<dbReference type="PROSITE" id="PS51450">
    <property type="entry name" value="LRR"/>
    <property type="match status" value="2"/>
</dbReference>
<dbReference type="Pfam" id="PF00067">
    <property type="entry name" value="p450"/>
    <property type="match status" value="1"/>
</dbReference>
<comment type="cofactor">
    <cofactor evidence="13">
        <name>heme</name>
        <dbReference type="ChEBI" id="CHEBI:30413"/>
    </cofactor>
</comment>
<dbReference type="InterPro" id="IPR013783">
    <property type="entry name" value="Ig-like_fold"/>
</dbReference>
<evidence type="ECO:0000256" key="4">
    <source>
        <dbReference type="ARBA" id="ARBA00022723"/>
    </source>
</evidence>
<evidence type="ECO:0000256" key="5">
    <source>
        <dbReference type="ARBA" id="ARBA00022729"/>
    </source>
</evidence>
<keyword evidence="15" id="KW-0812">Transmembrane</keyword>
<dbReference type="InterPro" id="IPR002401">
    <property type="entry name" value="Cyt_P450_E_grp-I"/>
</dbReference>
<dbReference type="Pfam" id="PF13855">
    <property type="entry name" value="LRR_8"/>
    <property type="match status" value="1"/>
</dbReference>
<keyword evidence="12" id="KW-0393">Immunoglobulin domain</keyword>
<evidence type="ECO:0000256" key="15">
    <source>
        <dbReference type="SAM" id="Phobius"/>
    </source>
</evidence>
<evidence type="ECO:0000256" key="1">
    <source>
        <dbReference type="ARBA" id="ARBA00010617"/>
    </source>
</evidence>
<dbReference type="FunFam" id="2.60.40.10:FF:000032">
    <property type="entry name" value="palladin isoform X1"/>
    <property type="match status" value="1"/>
</dbReference>
<dbReference type="InterPro" id="IPR036179">
    <property type="entry name" value="Ig-like_dom_sf"/>
</dbReference>
<dbReference type="InterPro" id="IPR001128">
    <property type="entry name" value="Cyt_P450"/>
</dbReference>
<evidence type="ECO:0000256" key="8">
    <source>
        <dbReference type="ARBA" id="ARBA00023004"/>
    </source>
</evidence>
<feature type="region of interest" description="Disordered" evidence="14">
    <location>
        <begin position="995"/>
        <end position="1019"/>
    </location>
</feature>
<dbReference type="GO" id="GO:0004508">
    <property type="term" value="F:steroid 17-alpha-monooxygenase activity"/>
    <property type="evidence" value="ECO:0007669"/>
    <property type="project" value="TreeGrafter"/>
</dbReference>
<sequence>MAFGVACDYFPFLKRFFGTKLANLERLMDTNRRISCKLAQKHVESYDGLEMRDITDFFHKVSDEDQYKLANLNLSQTDFLSIPGAMFGAGFATISITTKWAILLLAKFPIYQNKMQRELDDLVGSDRYPIFDDMENLSYCMAVINEVYRYSSIAHIAFAHKTTCDTKINEYDLPKDTTIIANFYSSHRDPKYFPHPDRFDPERFLTSDGTLNRSLMEKVTPYGLGARRCGAEMVARLEIFTFVATLIQRCHISECDDFPLDLHNYKTTVALDPCPFKVLFESRNDKCSHSIKILEHRKMLSTKLANRCSFLCYFSIFTQYFVLCFPFTLQNENIIEKCPKSCKCEYVENRLTMDCQSSNLSALPTNADGRPLPGGIMILKLDDNPLGVLKKENYFEKYGFQDLTELSLKRCKIDEFGTRIFRGLTNLHKLTISNNKLKELPLEKAMEKTPERGPFFDLKSLKYLDLSHNTLSQLSSNVFLGAENLQEIDLSFNRLISIADDSFDDCPKLAKIYLQNNHLYRLFHQPFVKLSNLKIINLLENPYICDCHLRQFVRWQKDKYLAEPPICHKPNKLEGKRWDQLRLDEFACAPEMEPRQVKPTFISPGKIVHFSCLVKGDPQPSVTWRFYNSISGGPQIDLTAKNLKIRMVNDSINQPDSRLYNLTVTNVTSDDVGVYHCRAKNSAGEDYVVFHLELEKFQSVTYNGHSANWMKTSSNPDIMWIILLGTAFILVLIVLVIAIYFYRKMSIARYPMNGTVPMTYKSANATAMNGNGYAYRPIDATERPCLGNNYSPNICYRSTSIVPDKPPRAHLENFYSSAPIPEVSYLHDQKDDDNDGENEEQNLIISKTNHIQAADYQSSRYSPPGNLCSRHSRSLLGDLDAAGVSHPVVANFPPTPPPRASYGSSQVMISTKLTNENGGSHFDPPILNGSSTLPTNRIRFREFNDQSSSPSRTTSVKDKSKTQAVVSTGGCKKSIIKNLHQMNGFGARNVVSPLQRRNSGGTMPDGPAPLATKDDDEEAKIILRETAL</sequence>
<protein>
    <submittedName>
        <fullName evidence="18">Ig-like domain-containing protein</fullName>
    </submittedName>
</protein>
<dbReference type="InterPro" id="IPR036396">
    <property type="entry name" value="Cyt_P450_sf"/>
</dbReference>
<dbReference type="InterPro" id="IPR032675">
    <property type="entry name" value="LRR_dom_sf"/>
</dbReference>
<dbReference type="PRINTS" id="PR00385">
    <property type="entry name" value="P450"/>
</dbReference>
<dbReference type="Proteomes" id="UP000887565">
    <property type="component" value="Unplaced"/>
</dbReference>
<feature type="binding site" description="axial binding residue" evidence="13">
    <location>
        <position position="229"/>
    </location>
    <ligand>
        <name>heme</name>
        <dbReference type="ChEBI" id="CHEBI:30413"/>
    </ligand>
    <ligandPart>
        <name>Fe</name>
        <dbReference type="ChEBI" id="CHEBI:18248"/>
    </ligandPart>
</feature>
<keyword evidence="15" id="KW-1133">Transmembrane helix</keyword>
<dbReference type="GO" id="GO:0005506">
    <property type="term" value="F:iron ion binding"/>
    <property type="evidence" value="ECO:0007669"/>
    <property type="project" value="InterPro"/>
</dbReference>
<dbReference type="PANTHER" id="PTHR24289">
    <property type="entry name" value="STEROID 17-ALPHA-HYDROXYLASE/17,20 LYASE"/>
    <property type="match status" value="1"/>
</dbReference>
<dbReference type="SMART" id="SM00409">
    <property type="entry name" value="IG"/>
    <property type="match status" value="1"/>
</dbReference>
<evidence type="ECO:0000256" key="2">
    <source>
        <dbReference type="ARBA" id="ARBA00022614"/>
    </source>
</evidence>
<dbReference type="InterPro" id="IPR001611">
    <property type="entry name" value="Leu-rich_rpt"/>
</dbReference>
<dbReference type="InterPro" id="IPR007110">
    <property type="entry name" value="Ig-like_dom"/>
</dbReference>
<dbReference type="SMART" id="SM00082">
    <property type="entry name" value="LRRCT"/>
    <property type="match status" value="1"/>
</dbReference>
<evidence type="ECO:0000256" key="11">
    <source>
        <dbReference type="ARBA" id="ARBA00023180"/>
    </source>
</evidence>
<dbReference type="GO" id="GO:0042448">
    <property type="term" value="P:progesterone metabolic process"/>
    <property type="evidence" value="ECO:0007669"/>
    <property type="project" value="TreeGrafter"/>
</dbReference>
<evidence type="ECO:0000256" key="13">
    <source>
        <dbReference type="PIRSR" id="PIRSR602401-1"/>
    </source>
</evidence>
<keyword evidence="8 13" id="KW-0408">Iron</keyword>
<dbReference type="GO" id="GO:0020037">
    <property type="term" value="F:heme binding"/>
    <property type="evidence" value="ECO:0007669"/>
    <property type="project" value="InterPro"/>
</dbReference>
<dbReference type="AlphaFoldDB" id="A0A915K4E6"/>
<dbReference type="SMART" id="SM00408">
    <property type="entry name" value="IGc2"/>
    <property type="match status" value="1"/>
</dbReference>
<evidence type="ECO:0000313" key="17">
    <source>
        <dbReference type="Proteomes" id="UP000887565"/>
    </source>
</evidence>
<keyword evidence="5" id="KW-0732">Signal</keyword>
<dbReference type="PRINTS" id="PR00463">
    <property type="entry name" value="EP450I"/>
</dbReference>
<evidence type="ECO:0000256" key="6">
    <source>
        <dbReference type="ARBA" id="ARBA00022737"/>
    </source>
</evidence>
<dbReference type="Gene3D" id="2.60.40.10">
    <property type="entry name" value="Immunoglobulins"/>
    <property type="match status" value="1"/>
</dbReference>
<feature type="domain" description="Ig-like" evidence="16">
    <location>
        <begin position="590"/>
        <end position="695"/>
    </location>
</feature>
<keyword evidence="17" id="KW-1185">Reference proteome</keyword>
<dbReference type="InterPro" id="IPR003599">
    <property type="entry name" value="Ig_sub"/>
</dbReference>
<dbReference type="SUPFAM" id="SSF48264">
    <property type="entry name" value="Cytochrome P450"/>
    <property type="match status" value="1"/>
</dbReference>
<evidence type="ECO:0000256" key="10">
    <source>
        <dbReference type="ARBA" id="ARBA00023157"/>
    </source>
</evidence>
<dbReference type="Pfam" id="PF07679">
    <property type="entry name" value="I-set"/>
    <property type="match status" value="1"/>
</dbReference>
<keyword evidence="3 13" id="KW-0349">Heme</keyword>
<dbReference type="CDD" id="cd00096">
    <property type="entry name" value="Ig"/>
    <property type="match status" value="1"/>
</dbReference>
<evidence type="ECO:0000313" key="18">
    <source>
        <dbReference type="WBParaSite" id="nRc.2.0.1.t33203-RA"/>
    </source>
</evidence>
<dbReference type="Gene3D" id="3.80.10.10">
    <property type="entry name" value="Ribonuclease Inhibitor"/>
    <property type="match status" value="2"/>
</dbReference>
<evidence type="ECO:0000256" key="12">
    <source>
        <dbReference type="ARBA" id="ARBA00023319"/>
    </source>
</evidence>
<proteinExistence type="inferred from homology"/>
<organism evidence="17 18">
    <name type="scientific">Romanomermis culicivorax</name>
    <name type="common">Nematode worm</name>
    <dbReference type="NCBI Taxonomy" id="13658"/>
    <lineage>
        <taxon>Eukaryota</taxon>
        <taxon>Metazoa</taxon>
        <taxon>Ecdysozoa</taxon>
        <taxon>Nematoda</taxon>
        <taxon>Enoplea</taxon>
        <taxon>Dorylaimia</taxon>
        <taxon>Mermithida</taxon>
        <taxon>Mermithoidea</taxon>
        <taxon>Mermithidae</taxon>
        <taxon>Romanomermis</taxon>
    </lineage>
</organism>
<dbReference type="SMART" id="SM00369">
    <property type="entry name" value="LRR_TYP"/>
    <property type="match status" value="4"/>
</dbReference>
<dbReference type="GO" id="GO:0042446">
    <property type="term" value="P:hormone biosynthetic process"/>
    <property type="evidence" value="ECO:0007669"/>
    <property type="project" value="TreeGrafter"/>
</dbReference>
<reference evidence="18" key="1">
    <citation type="submission" date="2022-11" db="UniProtKB">
        <authorList>
            <consortium name="WormBaseParasite"/>
        </authorList>
    </citation>
    <scope>IDENTIFICATION</scope>
</reference>
<dbReference type="SUPFAM" id="SSF48726">
    <property type="entry name" value="Immunoglobulin"/>
    <property type="match status" value="1"/>
</dbReference>
<evidence type="ECO:0000259" key="16">
    <source>
        <dbReference type="PROSITE" id="PS50835"/>
    </source>
</evidence>
<keyword evidence="15" id="KW-0472">Membrane</keyword>
<accession>A0A915K4E6</accession>
<evidence type="ECO:0000256" key="9">
    <source>
        <dbReference type="ARBA" id="ARBA00023033"/>
    </source>
</evidence>
<dbReference type="InterPro" id="IPR003591">
    <property type="entry name" value="Leu-rich_rpt_typical-subtyp"/>
</dbReference>
<dbReference type="PROSITE" id="PS50835">
    <property type="entry name" value="IG_LIKE"/>
    <property type="match status" value="1"/>
</dbReference>
<dbReference type="Gene3D" id="1.10.630.10">
    <property type="entry name" value="Cytochrome P450"/>
    <property type="match status" value="1"/>
</dbReference>
<dbReference type="SUPFAM" id="SSF52058">
    <property type="entry name" value="L domain-like"/>
    <property type="match status" value="1"/>
</dbReference>
<evidence type="ECO:0000256" key="7">
    <source>
        <dbReference type="ARBA" id="ARBA00023002"/>
    </source>
</evidence>
<dbReference type="InterPro" id="IPR000483">
    <property type="entry name" value="Cys-rich_flank_reg_C"/>
</dbReference>
<evidence type="ECO:0000256" key="3">
    <source>
        <dbReference type="ARBA" id="ARBA00022617"/>
    </source>
</evidence>
<keyword evidence="4 13" id="KW-0479">Metal-binding</keyword>
<dbReference type="InterPro" id="IPR013098">
    <property type="entry name" value="Ig_I-set"/>
</dbReference>
<keyword evidence="6" id="KW-0677">Repeat</keyword>
<dbReference type="PANTHER" id="PTHR24289:SF1">
    <property type="entry name" value="STEROID 17-ALPHA-HYDROXYLASE_17,20 LYASE"/>
    <property type="match status" value="1"/>
</dbReference>
<evidence type="ECO:0000256" key="14">
    <source>
        <dbReference type="SAM" id="MobiDB-lite"/>
    </source>
</evidence>
<dbReference type="WBParaSite" id="nRc.2.0.1.t33203-RA">
    <property type="protein sequence ID" value="nRc.2.0.1.t33203-RA"/>
    <property type="gene ID" value="nRc.2.0.1.g33203"/>
</dbReference>
<keyword evidence="11" id="KW-0325">Glycoprotein</keyword>
<name>A0A915K4E6_ROMCU</name>
<keyword evidence="9" id="KW-0503">Monooxygenase</keyword>
<feature type="transmembrane region" description="Helical" evidence="15">
    <location>
        <begin position="718"/>
        <end position="742"/>
    </location>
</feature>
<comment type="similarity">
    <text evidence="1">Belongs to the cytochrome P450 family.</text>
</comment>
<keyword evidence="2" id="KW-0433">Leucine-rich repeat</keyword>
<keyword evidence="7" id="KW-0560">Oxidoreductase</keyword>
<dbReference type="InterPro" id="IPR003598">
    <property type="entry name" value="Ig_sub2"/>
</dbReference>
<keyword evidence="10" id="KW-1015">Disulfide bond</keyword>